<reference evidence="1 2" key="1">
    <citation type="journal article" date="2005" name="Nature">
        <title>The genome of the social amoeba Dictyostelium discoideum.</title>
        <authorList>
            <consortium name="The Dictyostelium discoideum Sequencing Consortium"/>
            <person name="Eichinger L."/>
            <person name="Pachebat J.A."/>
            <person name="Glockner G."/>
            <person name="Rajandream M.A."/>
            <person name="Sucgang R."/>
            <person name="Berriman M."/>
            <person name="Song J."/>
            <person name="Olsen R."/>
            <person name="Szafranski K."/>
            <person name="Xu Q."/>
            <person name="Tunggal B."/>
            <person name="Kummerfeld S."/>
            <person name="Madera M."/>
            <person name="Konfortov B.A."/>
            <person name="Rivero F."/>
            <person name="Bankier A.T."/>
            <person name="Lehmann R."/>
            <person name="Hamlin N."/>
            <person name="Davies R."/>
            <person name="Gaudet P."/>
            <person name="Fey P."/>
            <person name="Pilcher K."/>
            <person name="Chen G."/>
            <person name="Saunders D."/>
            <person name="Sodergren E."/>
            <person name="Davis P."/>
            <person name="Kerhornou A."/>
            <person name="Nie X."/>
            <person name="Hall N."/>
            <person name="Anjard C."/>
            <person name="Hemphill L."/>
            <person name="Bason N."/>
            <person name="Farbrother P."/>
            <person name="Desany B."/>
            <person name="Just E."/>
            <person name="Morio T."/>
            <person name="Rost R."/>
            <person name="Churcher C."/>
            <person name="Cooper J."/>
            <person name="Haydock S."/>
            <person name="van Driessche N."/>
            <person name="Cronin A."/>
            <person name="Goodhead I."/>
            <person name="Muzny D."/>
            <person name="Mourier T."/>
            <person name="Pain A."/>
            <person name="Lu M."/>
            <person name="Harper D."/>
            <person name="Lindsay R."/>
            <person name="Hauser H."/>
            <person name="James K."/>
            <person name="Quiles M."/>
            <person name="Madan Babu M."/>
            <person name="Saito T."/>
            <person name="Buchrieser C."/>
            <person name="Wardroper A."/>
            <person name="Felder M."/>
            <person name="Thangavelu M."/>
            <person name="Johnson D."/>
            <person name="Knights A."/>
            <person name="Loulseged H."/>
            <person name="Mungall K."/>
            <person name="Oliver K."/>
            <person name="Price C."/>
            <person name="Quail M.A."/>
            <person name="Urushihara H."/>
            <person name="Hernandez J."/>
            <person name="Rabbinowitsch E."/>
            <person name="Steffen D."/>
            <person name="Sanders M."/>
            <person name="Ma J."/>
            <person name="Kohara Y."/>
            <person name="Sharp S."/>
            <person name="Simmonds M."/>
            <person name="Spiegler S."/>
            <person name="Tivey A."/>
            <person name="Sugano S."/>
            <person name="White B."/>
            <person name="Walker D."/>
            <person name="Woodward J."/>
            <person name="Winckler T."/>
            <person name="Tanaka Y."/>
            <person name="Shaulsky G."/>
            <person name="Schleicher M."/>
            <person name="Weinstock G."/>
            <person name="Rosenthal A."/>
            <person name="Cox E.C."/>
            <person name="Chisholm R.L."/>
            <person name="Gibbs R."/>
            <person name="Loomis W.F."/>
            <person name="Platzer M."/>
            <person name="Kay R.R."/>
            <person name="Williams J."/>
            <person name="Dear P.H."/>
            <person name="Noegel A.A."/>
            <person name="Barrell B."/>
            <person name="Kuspa A."/>
        </authorList>
    </citation>
    <scope>NUCLEOTIDE SEQUENCE [LARGE SCALE GENOMIC DNA]</scope>
    <source>
        <strain evidence="1 2">AX4</strain>
    </source>
</reference>
<dbReference type="PhylomeDB" id="Q55AL0"/>
<protein>
    <submittedName>
        <fullName evidence="1">Uncharacterized protein</fullName>
    </submittedName>
</protein>
<dbReference type="PaxDb" id="44689-DDB0203624"/>
<name>Q55AL0_DICDI</name>
<evidence type="ECO:0000313" key="2">
    <source>
        <dbReference type="Proteomes" id="UP000002195"/>
    </source>
</evidence>
<dbReference type="PANTHER" id="PTHR31550">
    <property type="entry name" value="ANKYRIN REPEAT PROTEIN-RELATED-RELATED"/>
    <property type="match status" value="1"/>
</dbReference>
<dbReference type="dictyBase" id="DDB_G0271764"/>
<dbReference type="VEuPathDB" id="AmoebaDB:DDB_G0271764"/>
<dbReference type="PANTHER" id="PTHR31550:SF2">
    <property type="entry name" value="ANKYRIN REPEAT PROTEIN-RELATED"/>
    <property type="match status" value="1"/>
</dbReference>
<sequence length="494" mass="57009">MDNLFRLVFKNVIIRNQIFRFVRILNKDLIVKKYNQCNMGWIIKNGHFHLLLYKLKKHIKRDQFSEELFYRFLQGNSELHLLKDMFKIFPQFLPSTPIAENILIEHCSSLKPTKNLSPSSSSYSPNFSSTSVSSSSSDSSFSSIDSSSSSSSSSNQEFCEQSYDYDSSSPYDSSLDIIKYLTNELNIKVTNKAINNACAANNCKIVGYYLGLNQLDRYKGNEIDIYDNCNIGTLFCSLRGKDFQLFKFIFENNPNLTSQCISYDKFIKLMVATGDIQFIIHFGRVQGPSYKPPQLQPYMIAKSSLSIIKYLCSFLKINDPMKNQSERFLLLKFLIEEFRIYEKVEGSTVVQEVVYSFCGIGDLDCIIYLRDFYLTLPQNHSFKFLIPRSALDVSISSKNFHVTNWILENTNVCCSINGLRYLCKNMANLKHILDRILIKFVPIRAISSKMLLDAMHSTNRIAHDKENFDYLASFLPNHLIPTFPIETSIEDYDY</sequence>
<organism evidence="1 2">
    <name type="scientific">Dictyostelium discoideum</name>
    <name type="common">Social amoeba</name>
    <dbReference type="NCBI Taxonomy" id="44689"/>
    <lineage>
        <taxon>Eukaryota</taxon>
        <taxon>Amoebozoa</taxon>
        <taxon>Evosea</taxon>
        <taxon>Eumycetozoa</taxon>
        <taxon>Dictyostelia</taxon>
        <taxon>Dictyosteliales</taxon>
        <taxon>Dictyosteliaceae</taxon>
        <taxon>Dictyostelium</taxon>
    </lineage>
</organism>
<dbReference type="GeneID" id="8618141"/>
<dbReference type="AlphaFoldDB" id="Q55AL0"/>
<dbReference type="InParanoid" id="Q55AL0"/>
<dbReference type="EMBL" id="AAFI02000006">
    <property type="protein sequence ID" value="EAL71572.1"/>
    <property type="molecule type" value="Genomic_DNA"/>
</dbReference>
<dbReference type="HOGENOM" id="CLU_592416_0_0_1"/>
<proteinExistence type="predicted"/>
<dbReference type="RefSeq" id="XP_645512.1">
    <property type="nucleotide sequence ID" value="XM_640420.1"/>
</dbReference>
<evidence type="ECO:0000313" key="1">
    <source>
        <dbReference type="EMBL" id="EAL71572.1"/>
    </source>
</evidence>
<dbReference type="Proteomes" id="UP000002195">
    <property type="component" value="Unassembled WGS sequence"/>
</dbReference>
<gene>
    <name evidence="1" type="ORF">DDB_G0271764</name>
</gene>
<accession>Q55AL0</accession>
<dbReference type="KEGG" id="ddi:DDB_G0271764"/>
<dbReference type="FunCoup" id="Q55AL0">
    <property type="interactions" value="2"/>
</dbReference>
<keyword evidence="2" id="KW-1185">Reference proteome</keyword>
<comment type="caution">
    <text evidence="1">The sequence shown here is derived from an EMBL/GenBank/DDBJ whole genome shotgun (WGS) entry which is preliminary data.</text>
</comment>